<accession>A0ABY7U1L4</accession>
<keyword evidence="11" id="KW-1185">Reference proteome</keyword>
<feature type="transmembrane region" description="Helical" evidence="7">
    <location>
        <begin position="453"/>
        <end position="474"/>
    </location>
</feature>
<evidence type="ECO:0000256" key="3">
    <source>
        <dbReference type="ARBA" id="ARBA00022692"/>
    </source>
</evidence>
<keyword evidence="2" id="KW-1003">Cell membrane</keyword>
<dbReference type="InterPro" id="IPR004477">
    <property type="entry name" value="ComEC_N"/>
</dbReference>
<feature type="transmembrane region" description="Helical" evidence="7">
    <location>
        <begin position="248"/>
        <end position="271"/>
    </location>
</feature>
<dbReference type="InterPro" id="IPR025405">
    <property type="entry name" value="DUF4131"/>
</dbReference>
<dbReference type="PANTHER" id="PTHR30619:SF1">
    <property type="entry name" value="RECOMBINATION PROTEIN 2"/>
    <property type="match status" value="1"/>
</dbReference>
<feature type="transmembrane region" description="Helical" evidence="7">
    <location>
        <begin position="426"/>
        <end position="446"/>
    </location>
</feature>
<evidence type="ECO:0000256" key="5">
    <source>
        <dbReference type="ARBA" id="ARBA00023136"/>
    </source>
</evidence>
<dbReference type="RefSeq" id="WP_273618558.1">
    <property type="nucleotide sequence ID" value="NZ_CP117417.1"/>
</dbReference>
<dbReference type="PANTHER" id="PTHR30619">
    <property type="entry name" value="DNA INTERNALIZATION/COMPETENCE PROTEIN COMEC/REC2"/>
    <property type="match status" value="1"/>
</dbReference>
<feature type="transmembrane region" description="Helical" evidence="7">
    <location>
        <begin position="480"/>
        <end position="503"/>
    </location>
</feature>
<organism evidence="10 11">
    <name type="scientific">Novosphingobium humi</name>
    <dbReference type="NCBI Taxonomy" id="2282397"/>
    <lineage>
        <taxon>Bacteria</taxon>
        <taxon>Pseudomonadati</taxon>
        <taxon>Pseudomonadota</taxon>
        <taxon>Alphaproteobacteria</taxon>
        <taxon>Sphingomonadales</taxon>
        <taxon>Sphingomonadaceae</taxon>
        <taxon>Novosphingobium</taxon>
    </lineage>
</organism>
<feature type="transmembrane region" description="Helical" evidence="7">
    <location>
        <begin position="31"/>
        <end position="49"/>
    </location>
</feature>
<feature type="transmembrane region" description="Helical" evidence="7">
    <location>
        <begin position="510"/>
        <end position="528"/>
    </location>
</feature>
<evidence type="ECO:0000256" key="4">
    <source>
        <dbReference type="ARBA" id="ARBA00022989"/>
    </source>
</evidence>
<comment type="subcellular location">
    <subcellularLocation>
        <location evidence="1">Cell membrane</location>
        <topology evidence="1">Multi-pass membrane protein</topology>
    </subcellularLocation>
</comment>
<evidence type="ECO:0000259" key="8">
    <source>
        <dbReference type="Pfam" id="PF03772"/>
    </source>
</evidence>
<dbReference type="Pfam" id="PF13567">
    <property type="entry name" value="DUF4131"/>
    <property type="match status" value="1"/>
</dbReference>
<sequence length="700" mass="73839">MNAGPTLAPWLAVGMAAGVAGWFVLADWPQWICLITLCLLVALAAGMFLRRGGDLVCLPRAVLSLSLSVALGCGLVWCKSTLVGAPAIPGPLVLDLRAVVIERQELTAQSRIRLVVGLRLPGGDRAIKARISLKPNDLAPGACEGAVVQLRARLFPPAPPRLPGGYDFARAAWFDGLAATGSALGPVEVESQGAESGLAPWRHALAAHVRAAVPGSAGGMAAAFASGERGGISPQDEAAMRNAGLTHLLSVSGLHVSAVVAATYLLALRLLGLWPWLVLRVRLPLLAGGIGGLAAIAYTLLTGAEVPTVRSCLGALLALAAMAAGRRPFSVRLLALAAGFVMLLWPEAVVGPSFQMSFGSVLAIVALHEAAPVRAFLARRQEGWWIRLGRDLAMLLLTGLVIELALMPVAFFHFHRAGIYGSLANLVAIPLTTFVSMPLIGAGLAFDLVGAGALFWHLCGWSLDLLLALARWVAARPDAVAQLPMMGGEAYGFMVLGMLWLALWRGRVRLLGLIPAVAGCLWLALLTPPDVVIAGDGRQLGLIDPQSHQLLMLGQGRSTYARDSMQEAMGTTGEAIPIEQWRGAQCNESFCRITVTHGGRNWRILAARGGGMVEEKAMATACAYVDVVVSRVALAPSCRPRLLRADEPLLYRTGGIALYLAQGRIVTVAQSQGQHPWWRAPSLKPQEGSIAPPSVLSPDQ</sequence>
<feature type="domain" description="ComEC/Rec2-related protein" evidence="8">
    <location>
        <begin position="226"/>
        <end position="507"/>
    </location>
</feature>
<evidence type="ECO:0000256" key="2">
    <source>
        <dbReference type="ARBA" id="ARBA00022475"/>
    </source>
</evidence>
<gene>
    <name evidence="10" type="ORF">PQ457_04415</name>
</gene>
<keyword evidence="5 7" id="KW-0472">Membrane</keyword>
<name>A0ABY7U1L4_9SPHN</name>
<feature type="region of interest" description="Disordered" evidence="6">
    <location>
        <begin position="678"/>
        <end position="700"/>
    </location>
</feature>
<dbReference type="NCBIfam" id="TIGR00360">
    <property type="entry name" value="ComEC_N-term"/>
    <property type="match status" value="1"/>
</dbReference>
<feature type="domain" description="DUF4131" evidence="9">
    <location>
        <begin position="28"/>
        <end position="186"/>
    </location>
</feature>
<evidence type="ECO:0000256" key="7">
    <source>
        <dbReference type="SAM" id="Phobius"/>
    </source>
</evidence>
<dbReference type="Proteomes" id="UP001218231">
    <property type="component" value="Chromosome"/>
</dbReference>
<proteinExistence type="predicted"/>
<evidence type="ECO:0000259" key="9">
    <source>
        <dbReference type="Pfam" id="PF13567"/>
    </source>
</evidence>
<reference evidence="10 11" key="1">
    <citation type="submission" date="2023-02" db="EMBL/GenBank/DDBJ databases">
        <title>Genome sequence of Novosphingobium humi KACC 19094.</title>
        <authorList>
            <person name="Kim S."/>
            <person name="Heo J."/>
            <person name="Kwon S.-W."/>
        </authorList>
    </citation>
    <scope>NUCLEOTIDE SEQUENCE [LARGE SCALE GENOMIC DNA]</scope>
    <source>
        <strain evidence="10 11">KACC 19094</strain>
    </source>
</reference>
<evidence type="ECO:0000313" key="11">
    <source>
        <dbReference type="Proteomes" id="UP001218231"/>
    </source>
</evidence>
<dbReference type="InterPro" id="IPR052159">
    <property type="entry name" value="Competence_DNA_uptake"/>
</dbReference>
<dbReference type="EMBL" id="CP117417">
    <property type="protein sequence ID" value="WCT78224.1"/>
    <property type="molecule type" value="Genomic_DNA"/>
</dbReference>
<evidence type="ECO:0000256" key="1">
    <source>
        <dbReference type="ARBA" id="ARBA00004651"/>
    </source>
</evidence>
<protein>
    <submittedName>
        <fullName evidence="10">ComEC/Rec2 family competence protein</fullName>
    </submittedName>
</protein>
<feature type="transmembrane region" description="Helical" evidence="7">
    <location>
        <begin position="61"/>
        <end position="77"/>
    </location>
</feature>
<feature type="transmembrane region" description="Helical" evidence="7">
    <location>
        <begin position="7"/>
        <end position="25"/>
    </location>
</feature>
<feature type="transmembrane region" description="Helical" evidence="7">
    <location>
        <begin position="331"/>
        <end position="348"/>
    </location>
</feature>
<dbReference type="Pfam" id="PF03772">
    <property type="entry name" value="Competence"/>
    <property type="match status" value="1"/>
</dbReference>
<evidence type="ECO:0000256" key="6">
    <source>
        <dbReference type="SAM" id="MobiDB-lite"/>
    </source>
</evidence>
<keyword evidence="3 7" id="KW-0812">Transmembrane</keyword>
<keyword evidence="4 7" id="KW-1133">Transmembrane helix</keyword>
<feature type="transmembrane region" description="Helical" evidence="7">
    <location>
        <begin position="283"/>
        <end position="301"/>
    </location>
</feature>
<evidence type="ECO:0000313" key="10">
    <source>
        <dbReference type="EMBL" id="WCT78224.1"/>
    </source>
</evidence>
<feature type="transmembrane region" description="Helical" evidence="7">
    <location>
        <begin position="354"/>
        <end position="371"/>
    </location>
</feature>
<feature type="transmembrane region" description="Helical" evidence="7">
    <location>
        <begin position="392"/>
        <end position="414"/>
    </location>
</feature>